<feature type="compositionally biased region" description="Acidic residues" evidence="1">
    <location>
        <begin position="228"/>
        <end position="245"/>
    </location>
</feature>
<organism evidence="2 3">
    <name type="scientific">Brassica cretica</name>
    <name type="common">Mustard</name>
    <dbReference type="NCBI Taxonomy" id="69181"/>
    <lineage>
        <taxon>Eukaryota</taxon>
        <taxon>Viridiplantae</taxon>
        <taxon>Streptophyta</taxon>
        <taxon>Embryophyta</taxon>
        <taxon>Tracheophyta</taxon>
        <taxon>Spermatophyta</taxon>
        <taxon>Magnoliopsida</taxon>
        <taxon>eudicotyledons</taxon>
        <taxon>Gunneridae</taxon>
        <taxon>Pentapetalae</taxon>
        <taxon>rosids</taxon>
        <taxon>malvids</taxon>
        <taxon>Brassicales</taxon>
        <taxon>Brassicaceae</taxon>
        <taxon>Brassiceae</taxon>
        <taxon>Brassica</taxon>
    </lineage>
</organism>
<feature type="compositionally biased region" description="Basic and acidic residues" evidence="1">
    <location>
        <begin position="246"/>
        <end position="262"/>
    </location>
</feature>
<accession>A0A8S9HJ19</accession>
<dbReference type="EMBL" id="QGKW02001940">
    <property type="protein sequence ID" value="KAF2556476.1"/>
    <property type="molecule type" value="Genomic_DNA"/>
</dbReference>
<dbReference type="PANTHER" id="PTHR47603:SF1">
    <property type="entry name" value="PPR CONTAINING-LIKE PROTEIN"/>
    <property type="match status" value="1"/>
</dbReference>
<dbReference type="PANTHER" id="PTHR47603">
    <property type="entry name" value="PPR CONTAINING-LIKE PROTEIN"/>
    <property type="match status" value="1"/>
</dbReference>
<evidence type="ECO:0000256" key="1">
    <source>
        <dbReference type="SAM" id="MobiDB-lite"/>
    </source>
</evidence>
<gene>
    <name evidence="2" type="ORF">F2Q68_00012846</name>
</gene>
<feature type="region of interest" description="Disordered" evidence="1">
    <location>
        <begin position="205"/>
        <end position="262"/>
    </location>
</feature>
<evidence type="ECO:0000313" key="3">
    <source>
        <dbReference type="Proteomes" id="UP000712281"/>
    </source>
</evidence>
<proteinExistence type="predicted"/>
<reference evidence="2" key="1">
    <citation type="submission" date="2019-12" db="EMBL/GenBank/DDBJ databases">
        <title>Genome sequencing and annotation of Brassica cretica.</title>
        <authorList>
            <person name="Studholme D.J."/>
            <person name="Sarris P.F."/>
        </authorList>
    </citation>
    <scope>NUCLEOTIDE SEQUENCE</scope>
    <source>
        <strain evidence="2">PFS-001/15</strain>
        <tissue evidence="2">Leaf</tissue>
    </source>
</reference>
<dbReference type="Proteomes" id="UP000712281">
    <property type="component" value="Unassembled WGS sequence"/>
</dbReference>
<protein>
    <submittedName>
        <fullName evidence="2">Uncharacterized protein</fullName>
    </submittedName>
</protein>
<evidence type="ECO:0000313" key="2">
    <source>
        <dbReference type="EMBL" id="KAF2556476.1"/>
    </source>
</evidence>
<dbReference type="Gene3D" id="1.25.40.10">
    <property type="entry name" value="Tetratricopeptide repeat domain"/>
    <property type="match status" value="1"/>
</dbReference>
<comment type="caution">
    <text evidence="2">The sequence shown here is derived from an EMBL/GenBank/DDBJ whole genome shotgun (WGS) entry which is preliminary data.</text>
</comment>
<name>A0A8S9HJ19_BRACR</name>
<dbReference type="AlphaFoldDB" id="A0A8S9HJ19"/>
<sequence length="262" mass="29896">MCTRLMASSSLPYVVVGKLKSYEESIQSFEEDCVVMRDRPYLSGGIRNTEMTHQRAKEGINQRPNTTESRSLALPSRASSSAVAKVIKWILSKGQGNTMGTYGQLIRALDMDRRAEEAHAIWRKKVGNDLHSVPWQLCLQMIRIYFRNNMLQELVKLFKDLESYDRKPTDKKIVQSVADAYELLGMLEEKERVLTKYSNLFLGTASDDKSRRSSRRKKKKPGVMDPEATTEDAAEDELQEGIEENVENHQESEEAAAEKRSE</sequence>
<dbReference type="InterPro" id="IPR011990">
    <property type="entry name" value="TPR-like_helical_dom_sf"/>
</dbReference>
<feature type="region of interest" description="Disordered" evidence="1">
    <location>
        <begin position="53"/>
        <end position="74"/>
    </location>
</feature>
<feature type="compositionally biased region" description="Basic residues" evidence="1">
    <location>
        <begin position="212"/>
        <end position="221"/>
    </location>
</feature>